<feature type="domain" description="N,N-dimethylformamidase beta subunit-like C-terminal" evidence="3">
    <location>
        <begin position="233"/>
        <end position="633"/>
    </location>
</feature>
<name>A0ABY7YNS4_9HYPH</name>
<dbReference type="RefSeq" id="WP_282219353.1">
    <property type="nucleotide sequence ID" value="NZ_CP118246.1"/>
</dbReference>
<accession>A0ABY7YNS4</accession>
<evidence type="ECO:0000313" key="5">
    <source>
        <dbReference type="Proteomes" id="UP001220530"/>
    </source>
</evidence>
<organism evidence="4 5">
    <name type="scientific">Devosia algicola</name>
    <dbReference type="NCBI Taxonomy" id="3026418"/>
    <lineage>
        <taxon>Bacteria</taxon>
        <taxon>Pseudomonadati</taxon>
        <taxon>Pseudomonadota</taxon>
        <taxon>Alphaproteobacteria</taxon>
        <taxon>Hyphomicrobiales</taxon>
        <taxon>Devosiaceae</taxon>
        <taxon>Devosia</taxon>
    </lineage>
</organism>
<dbReference type="InterPro" id="IPR025141">
    <property type="entry name" value="DUF4082"/>
</dbReference>
<feature type="region of interest" description="Disordered" evidence="1">
    <location>
        <begin position="42"/>
        <end position="127"/>
    </location>
</feature>
<dbReference type="EMBL" id="CP118246">
    <property type="protein sequence ID" value="WDR02951.1"/>
    <property type="molecule type" value="Genomic_DNA"/>
</dbReference>
<dbReference type="Pfam" id="PF13313">
    <property type="entry name" value="DUF4082"/>
    <property type="match status" value="1"/>
</dbReference>
<dbReference type="InterPro" id="IPR014756">
    <property type="entry name" value="Ig_E-set"/>
</dbReference>
<gene>
    <name evidence="4" type="ORF">PSQ19_01630</name>
</gene>
<protein>
    <submittedName>
        <fullName evidence="4">DUF4082 domain-containing protein</fullName>
    </submittedName>
</protein>
<dbReference type="Gene3D" id="2.60.40.650">
    <property type="match status" value="1"/>
</dbReference>
<dbReference type="InterPro" id="IPR046540">
    <property type="entry name" value="DMFA2_C"/>
</dbReference>
<evidence type="ECO:0000313" key="4">
    <source>
        <dbReference type="EMBL" id="WDR02951.1"/>
    </source>
</evidence>
<evidence type="ECO:0000259" key="3">
    <source>
        <dbReference type="Pfam" id="PF20254"/>
    </source>
</evidence>
<proteinExistence type="predicted"/>
<dbReference type="Proteomes" id="UP001220530">
    <property type="component" value="Chromosome"/>
</dbReference>
<keyword evidence="5" id="KW-1185">Reference proteome</keyword>
<reference evidence="4 5" key="1">
    <citation type="submission" date="2023-02" db="EMBL/GenBank/DDBJ databases">
        <title>Devosia algicola sp. nov., isolated from the phycosphere of marine algae.</title>
        <authorList>
            <person name="Kim J.M."/>
            <person name="Lee J.K."/>
            <person name="Choi B.J."/>
            <person name="Bayburt H."/>
            <person name="Jeon C.O."/>
        </authorList>
    </citation>
    <scope>NUCLEOTIDE SEQUENCE [LARGE SCALE GENOMIC DNA]</scope>
    <source>
        <strain evidence="4 5">G20-9</strain>
    </source>
</reference>
<sequence length="960" mass="103162">MTLVLRLGLRRWQIHIIGMRCPPWSPRLGHAAAIFGGHGQRFFASNDTNSPLPPTGSSQDAGHDSPANSGPTYRPDFHRHTANLPLQHGTPTSWTSRHWRPDHTPATPGNAPEPSAPETAQEGTSEPTLADWKATWISGGATQSDGAGGSHDEESITPVYFQPSATPTTNVPALSEANLVNPIVLENQKQGTPENVWMIGEADASIEGFAQQFTINHGQTVDFKIDTDSTNYRIDIYRLGYYGGDGARKVATIDKNLSTAATQPVPIFDPTTRLVDAGNWSVTASWDIPQDAVSGVYFARLTRFDGSGGENMIPFIVRDDEAPSDITFQTADTTWQAYNWWGGYNFYGGVDEGGNDGRASAVSYNRPIITRDGGFAAGPQDYIFGAEYSAIRFLEQNGYDINYISGIDTASNAAQLLNSKIFLSVGHDEYWSSDQRSNVEAARDAGVNLSFWSGNEVYWETRWEASIDGTGTPYKTLVTYKEIWDNENSDVNGTTSTWRDPVLGSGNPENALTGTMFTVDSYRLDAITVPYDMSKLRFWRNTEVADLQPGETHTLTQNLLGYEWDSDLDNGFRPDGLVPLSSTTIDVDSLLLDYGRNVGAGTASHSLTLYRAPSGALVFGAGTVYWTWGLDENHDLEATPTDPNVQQAMINLFADMGVQPATLMQSLAVANQSTDNLSPTSVITTPSGGTGLTAAQTISITGTATDAGGGLVAVVEVSTDNGATWHRATGYDNWTYSWTPLVGGDYTILTRAVDDSINLEVPGAGLTVNVDQGGAGNFFAPADVPTAPFVQDNTPVNVGVTFSSTQSGEIVGLRYYKGTGNTGQHVGSLWTSTGTLLSSATFQNETTSGWQTVIFDAPVSITAGTNYVASYSGLFGYAVTSNYFATPHTKGALTATDGVYAYADSTAFPNQSASGANYWVDVVFSGVPTPNEAPIGNNDDGFLVARDRLDHVRRGNAAQQ</sequence>
<dbReference type="SUPFAM" id="SSF81296">
    <property type="entry name" value="E set domains"/>
    <property type="match status" value="1"/>
</dbReference>
<evidence type="ECO:0000259" key="2">
    <source>
        <dbReference type="Pfam" id="PF13313"/>
    </source>
</evidence>
<dbReference type="Pfam" id="PF20254">
    <property type="entry name" value="DMFA2_C"/>
    <property type="match status" value="1"/>
</dbReference>
<feature type="domain" description="DUF4082" evidence="2">
    <location>
        <begin position="783"/>
        <end position="920"/>
    </location>
</feature>
<feature type="compositionally biased region" description="Polar residues" evidence="1">
    <location>
        <begin position="43"/>
        <end position="71"/>
    </location>
</feature>
<dbReference type="Pfam" id="PF17957">
    <property type="entry name" value="Big_7"/>
    <property type="match status" value="1"/>
</dbReference>
<evidence type="ECO:0000256" key="1">
    <source>
        <dbReference type="SAM" id="MobiDB-lite"/>
    </source>
</evidence>